<comment type="caution">
    <text evidence="1">Lacks conserved residue(s) required for the propagation of feature annotation.</text>
</comment>
<dbReference type="Proteomes" id="UP000612055">
    <property type="component" value="Unassembled WGS sequence"/>
</dbReference>
<comment type="caution">
    <text evidence="3">The sequence shown here is derived from an EMBL/GenBank/DDBJ whole genome shotgun (WGS) entry which is preliminary data.</text>
</comment>
<dbReference type="Gene3D" id="2.100.10.30">
    <property type="entry name" value="Jacalin-like lectin domain"/>
    <property type="match status" value="1"/>
</dbReference>
<evidence type="ECO:0000313" key="3">
    <source>
        <dbReference type="EMBL" id="KAG2490211.1"/>
    </source>
</evidence>
<name>A0A836BV32_9CHLO</name>
<protein>
    <recommendedName>
        <fullName evidence="2">EGF-like domain-containing protein</fullName>
    </recommendedName>
</protein>
<evidence type="ECO:0000313" key="4">
    <source>
        <dbReference type="Proteomes" id="UP000612055"/>
    </source>
</evidence>
<evidence type="ECO:0000259" key="2">
    <source>
        <dbReference type="PROSITE" id="PS50026"/>
    </source>
</evidence>
<accession>A0A836BV32</accession>
<keyword evidence="1" id="KW-0245">EGF-like domain</keyword>
<feature type="disulfide bond" evidence="1">
    <location>
        <begin position="185"/>
        <end position="202"/>
    </location>
</feature>
<dbReference type="OrthoDB" id="4405280at2759"/>
<dbReference type="Gene3D" id="2.10.25.10">
    <property type="entry name" value="Laminin"/>
    <property type="match status" value="1"/>
</dbReference>
<dbReference type="InterPro" id="IPR036404">
    <property type="entry name" value="Jacalin-like_lectin_dom_sf"/>
</dbReference>
<dbReference type="SUPFAM" id="SSF51101">
    <property type="entry name" value="Mannose-binding lectins"/>
    <property type="match status" value="1"/>
</dbReference>
<dbReference type="CDD" id="cd00054">
    <property type="entry name" value="EGF_CA"/>
    <property type="match status" value="1"/>
</dbReference>
<proteinExistence type="predicted"/>
<keyword evidence="4" id="KW-1185">Reference proteome</keyword>
<gene>
    <name evidence="3" type="ORF">HYH03_011338</name>
</gene>
<dbReference type="PROSITE" id="PS50026">
    <property type="entry name" value="EGF_3"/>
    <property type="match status" value="1"/>
</dbReference>
<dbReference type="EMBL" id="JAEHOE010000064">
    <property type="protein sequence ID" value="KAG2490211.1"/>
    <property type="molecule type" value="Genomic_DNA"/>
</dbReference>
<keyword evidence="1" id="KW-1015">Disulfide bond</keyword>
<dbReference type="SUPFAM" id="SSF57196">
    <property type="entry name" value="EGF/Laminin"/>
    <property type="match status" value="1"/>
</dbReference>
<dbReference type="AlphaFoldDB" id="A0A836BV32"/>
<reference evidence="3" key="1">
    <citation type="journal article" date="2020" name="bioRxiv">
        <title>Comparative genomics of Chlamydomonas.</title>
        <authorList>
            <person name="Craig R.J."/>
            <person name="Hasan A.R."/>
            <person name="Ness R.W."/>
            <person name="Keightley P.D."/>
        </authorList>
    </citation>
    <scope>NUCLEOTIDE SEQUENCE</scope>
    <source>
        <strain evidence="3">CCAP 11/70</strain>
    </source>
</reference>
<feature type="domain" description="EGF-like" evidence="2">
    <location>
        <begin position="176"/>
        <end position="214"/>
    </location>
</feature>
<evidence type="ECO:0000256" key="1">
    <source>
        <dbReference type="PROSITE-ProRule" id="PRU00076"/>
    </source>
</evidence>
<sequence length="263" mass="28181">MLPMRARTSRCHWPSARLSPTWRASPRELTPFDDSDLAAGGVNPISRFDWRSGYWINYIQLSYGGKQGDMHGTDAGGSVFPGVALANGERITSAVRVWTNVAPAGVARLEFTTNIRTFVVGADQPLNDPGAYRSSYLAIPAKPSSCTNDGEARLIAIRGWVNGWLTGISFVWAWQKADPCSPNPCGTGATCTPSSDGKQFACTCPSGKTYSAASSACINDYVGCYKDDTTALVPFKLAANDATMTNEKCESMARAYGGEHIGL</sequence>
<organism evidence="3 4">
    <name type="scientific">Edaphochlamys debaryana</name>
    <dbReference type="NCBI Taxonomy" id="47281"/>
    <lineage>
        <taxon>Eukaryota</taxon>
        <taxon>Viridiplantae</taxon>
        <taxon>Chlorophyta</taxon>
        <taxon>core chlorophytes</taxon>
        <taxon>Chlorophyceae</taxon>
        <taxon>CS clade</taxon>
        <taxon>Chlamydomonadales</taxon>
        <taxon>Chlamydomonadales incertae sedis</taxon>
        <taxon>Edaphochlamys</taxon>
    </lineage>
</organism>
<dbReference type="InterPro" id="IPR000742">
    <property type="entry name" value="EGF"/>
</dbReference>